<dbReference type="Proteomes" id="UP001159363">
    <property type="component" value="Chromosome 4"/>
</dbReference>
<proteinExistence type="predicted"/>
<gene>
    <name evidence="1" type="ORF">PR048_015341</name>
</gene>
<evidence type="ECO:0000313" key="2">
    <source>
        <dbReference type="Proteomes" id="UP001159363"/>
    </source>
</evidence>
<comment type="caution">
    <text evidence="1">The sequence shown here is derived from an EMBL/GenBank/DDBJ whole genome shotgun (WGS) entry which is preliminary data.</text>
</comment>
<dbReference type="EMBL" id="JARBHB010000005">
    <property type="protein sequence ID" value="KAJ8883497.1"/>
    <property type="molecule type" value="Genomic_DNA"/>
</dbReference>
<dbReference type="InterPro" id="IPR012337">
    <property type="entry name" value="RNaseH-like_sf"/>
</dbReference>
<sequence>MPKKVISANWTQFSSRKWSVALENMLGILVGYRPTSVYHPSANPEERVMRELGRLFRNHSSWVQKVAKIEHLLNTMHHISIGYTPIELVNSQQPESQLTKWVNFPPQVHTDLAVKFQRVNKWLILKATMRK</sequence>
<reference evidence="1 2" key="1">
    <citation type="submission" date="2023-02" db="EMBL/GenBank/DDBJ databases">
        <title>LHISI_Scaffold_Assembly.</title>
        <authorList>
            <person name="Stuart O.P."/>
            <person name="Cleave R."/>
            <person name="Magrath M.J.L."/>
            <person name="Mikheyev A.S."/>
        </authorList>
    </citation>
    <scope>NUCLEOTIDE SEQUENCE [LARGE SCALE GENOMIC DNA]</scope>
    <source>
        <strain evidence="1">Daus_M_001</strain>
        <tissue evidence="1">Leg muscle</tissue>
    </source>
</reference>
<dbReference type="SUPFAM" id="SSF53098">
    <property type="entry name" value="Ribonuclease H-like"/>
    <property type="match status" value="1"/>
</dbReference>
<protein>
    <submittedName>
        <fullName evidence="1">Uncharacterized protein</fullName>
    </submittedName>
</protein>
<dbReference type="Gene3D" id="3.30.420.10">
    <property type="entry name" value="Ribonuclease H-like superfamily/Ribonuclease H"/>
    <property type="match status" value="1"/>
</dbReference>
<evidence type="ECO:0000313" key="1">
    <source>
        <dbReference type="EMBL" id="KAJ8883497.1"/>
    </source>
</evidence>
<name>A0ABQ9HGN9_9NEOP</name>
<keyword evidence="2" id="KW-1185">Reference proteome</keyword>
<accession>A0ABQ9HGN9</accession>
<organism evidence="1 2">
    <name type="scientific">Dryococelus australis</name>
    <dbReference type="NCBI Taxonomy" id="614101"/>
    <lineage>
        <taxon>Eukaryota</taxon>
        <taxon>Metazoa</taxon>
        <taxon>Ecdysozoa</taxon>
        <taxon>Arthropoda</taxon>
        <taxon>Hexapoda</taxon>
        <taxon>Insecta</taxon>
        <taxon>Pterygota</taxon>
        <taxon>Neoptera</taxon>
        <taxon>Polyneoptera</taxon>
        <taxon>Phasmatodea</taxon>
        <taxon>Verophasmatodea</taxon>
        <taxon>Anareolatae</taxon>
        <taxon>Phasmatidae</taxon>
        <taxon>Eurycanthinae</taxon>
        <taxon>Dryococelus</taxon>
    </lineage>
</organism>
<dbReference type="InterPro" id="IPR036397">
    <property type="entry name" value="RNaseH_sf"/>
</dbReference>